<protein>
    <recommendedName>
        <fullName evidence="3">Cell division protein FtsL</fullName>
    </recommendedName>
</protein>
<name>K2AW98_9BACT</name>
<feature type="transmembrane region" description="Helical" evidence="1">
    <location>
        <begin position="29"/>
        <end position="50"/>
    </location>
</feature>
<gene>
    <name evidence="2" type="ORF">ACD_49C00070G0005</name>
</gene>
<dbReference type="AlphaFoldDB" id="K2AW98"/>
<keyword evidence="1" id="KW-0812">Transmembrane</keyword>
<sequence length="123" mass="15037">MNPNIIVMKRWKIPFFSERKTSRENYKMSFTNTYILTILMIWFLWIYYVWSLNVNATKWYRIRNLELERRTLMFEQNLLNMKIAEVESLNSISEENTTNIMESIENPNYLVLKDMNMAFITKD</sequence>
<keyword evidence="1" id="KW-1133">Transmembrane helix</keyword>
<dbReference type="EMBL" id="AMFJ01021656">
    <property type="protein sequence ID" value="EKD65981.1"/>
    <property type="molecule type" value="Genomic_DNA"/>
</dbReference>
<evidence type="ECO:0000313" key="2">
    <source>
        <dbReference type="EMBL" id="EKD65981.1"/>
    </source>
</evidence>
<evidence type="ECO:0008006" key="3">
    <source>
        <dbReference type="Google" id="ProtNLM"/>
    </source>
</evidence>
<evidence type="ECO:0000256" key="1">
    <source>
        <dbReference type="SAM" id="Phobius"/>
    </source>
</evidence>
<organism evidence="2">
    <name type="scientific">uncultured bacterium</name>
    <name type="common">gcode 4</name>
    <dbReference type="NCBI Taxonomy" id="1234023"/>
    <lineage>
        <taxon>Bacteria</taxon>
        <taxon>environmental samples</taxon>
    </lineage>
</organism>
<proteinExistence type="predicted"/>
<comment type="caution">
    <text evidence="2">The sequence shown here is derived from an EMBL/GenBank/DDBJ whole genome shotgun (WGS) entry which is preliminary data.</text>
</comment>
<accession>K2AW98</accession>
<keyword evidence="1" id="KW-0472">Membrane</keyword>
<reference evidence="2" key="1">
    <citation type="journal article" date="2012" name="Science">
        <title>Fermentation, hydrogen, and sulfur metabolism in multiple uncultivated bacterial phyla.</title>
        <authorList>
            <person name="Wrighton K.C."/>
            <person name="Thomas B.C."/>
            <person name="Sharon I."/>
            <person name="Miller C.S."/>
            <person name="Castelle C.J."/>
            <person name="VerBerkmoes N.C."/>
            <person name="Wilkins M.J."/>
            <person name="Hettich R.L."/>
            <person name="Lipton M.S."/>
            <person name="Williams K.H."/>
            <person name="Long P.E."/>
            <person name="Banfield J.F."/>
        </authorList>
    </citation>
    <scope>NUCLEOTIDE SEQUENCE [LARGE SCALE GENOMIC DNA]</scope>
</reference>